<evidence type="ECO:0000256" key="16">
    <source>
        <dbReference type="PIRSR" id="PIRSR602157-2"/>
    </source>
</evidence>
<dbReference type="InterPro" id="IPR008930">
    <property type="entry name" value="Terpenoid_cyclase/PrenylTrfase"/>
</dbReference>
<evidence type="ECO:0000256" key="17">
    <source>
        <dbReference type="SAM" id="MobiDB-lite"/>
    </source>
</evidence>
<sequence>LGSSVRKQPPVTPPCPRPCPSSPRRAVPCPAVPCHDTHRPAAACGCSWCCCRLRSCLPGSARLELWGPEEGLQRAGVHGRVGVLGVHRHHSPAPPVLGAAVPRRSPALLTLHSPPGPVEAPGQAAVLRALSSRLLALAADPEREPDPSVYLALRLAGEHDLRREQQYLARLQDAFQHRYSRSLQAAGDPWHDAAGTEHSTSTDVEWLETGRLALYLLGLRATCPPPEHKPLRSLVTWLKYYLEEDWAGSRRHGHPITSYYQYGLGVLALCVHRKRVREEVIRRLLAAEQHAKFGYSAGSAIDTEAVAAMAFTCLEQERLVGSTLAAELRAAVHGVRKRMVEAQGEDGFFGNVYSTPWAMQVFIATNSCEAQAPYGRAMAALLRHAGAFSTAATLAQALPALHGRSYLHIASMRCEEELDTLTPISPEPLSELPGNKTVRLVVECPLPSCPQRWLYDHAVLAPASATLLDVLRAATEQGPPDFTFDTQDTPQGPYLSGVLGLEAQQQKRKYWQLLTAPSTSLQMGIADYRPCDGETLILRLSQW</sequence>
<dbReference type="Proteomes" id="UP000472266">
    <property type="component" value="Chromosome 12"/>
</dbReference>
<dbReference type="Pfam" id="PF01122">
    <property type="entry name" value="Cobalamin_bind"/>
    <property type="match status" value="1"/>
</dbReference>
<keyword evidence="10 15" id="KW-0170">Cobalt</keyword>
<feature type="region of interest" description="Disordered" evidence="17">
    <location>
        <begin position="1"/>
        <end position="24"/>
    </location>
</feature>
<organism evidence="18 19">
    <name type="scientific">Strigops habroptila</name>
    <name type="common">Kakapo</name>
    <dbReference type="NCBI Taxonomy" id="2489341"/>
    <lineage>
        <taxon>Eukaryota</taxon>
        <taxon>Metazoa</taxon>
        <taxon>Chordata</taxon>
        <taxon>Craniata</taxon>
        <taxon>Vertebrata</taxon>
        <taxon>Euteleostomi</taxon>
        <taxon>Archelosauria</taxon>
        <taxon>Archosauria</taxon>
        <taxon>Dinosauria</taxon>
        <taxon>Saurischia</taxon>
        <taxon>Theropoda</taxon>
        <taxon>Coelurosauria</taxon>
        <taxon>Aves</taxon>
        <taxon>Neognathae</taxon>
        <taxon>Neoaves</taxon>
        <taxon>Telluraves</taxon>
        <taxon>Australaves</taxon>
        <taxon>Psittaciformes</taxon>
        <taxon>Psittacidae</taxon>
        <taxon>Strigops</taxon>
    </lineage>
</organism>
<dbReference type="OMA" id="THNEMES"/>
<reference evidence="18" key="2">
    <citation type="submission" date="2025-08" db="UniProtKB">
        <authorList>
            <consortium name="Ensembl"/>
        </authorList>
    </citation>
    <scope>IDENTIFICATION</scope>
</reference>
<dbReference type="GO" id="GO:0006824">
    <property type="term" value="P:cobalt ion transport"/>
    <property type="evidence" value="ECO:0007669"/>
    <property type="project" value="UniProtKB-KW"/>
</dbReference>
<comment type="subunit">
    <text evidence="12">Interacts with CD320 (via LDL-receptor class A domains).</text>
</comment>
<dbReference type="GO" id="GO:0031419">
    <property type="term" value="F:cobalamin binding"/>
    <property type="evidence" value="ECO:0007669"/>
    <property type="project" value="InterPro"/>
</dbReference>
<proteinExistence type="inferred from homology"/>
<dbReference type="Ensembl" id="ENSSHBT00005007418.1">
    <property type="protein sequence ID" value="ENSSHBP00005006145.1"/>
    <property type="gene ID" value="ENSSHBG00005005346.1"/>
</dbReference>
<protein>
    <recommendedName>
        <fullName evidence="13">Transcobalamin-2</fullName>
    </recommendedName>
    <alternativeName>
        <fullName evidence="14">Transcobalamin II</fullName>
    </alternativeName>
</protein>
<evidence type="ECO:0000256" key="8">
    <source>
        <dbReference type="ARBA" id="ARBA00023065"/>
    </source>
</evidence>
<feature type="binding site" evidence="15">
    <location>
        <position position="543"/>
    </location>
    <ligand>
        <name>cyanocob(III)alamin</name>
        <dbReference type="ChEBI" id="CHEBI:17439"/>
    </ligand>
</feature>
<feature type="binding site" evidence="15">
    <location>
        <position position="396"/>
    </location>
    <ligand>
        <name>cyanocob(III)alamin</name>
        <dbReference type="ChEBI" id="CHEBI:17439"/>
    </ligand>
</feature>
<evidence type="ECO:0000256" key="3">
    <source>
        <dbReference type="ARBA" id="ARBA00022426"/>
    </source>
</evidence>
<keyword evidence="6" id="KW-0479">Metal-binding</keyword>
<keyword evidence="9 16" id="KW-1015">Disulfide bond</keyword>
<dbReference type="GeneTree" id="ENSGT00530000063370"/>
<evidence type="ECO:0000313" key="19">
    <source>
        <dbReference type="Proteomes" id="UP000472266"/>
    </source>
</evidence>
<evidence type="ECO:0000256" key="10">
    <source>
        <dbReference type="ARBA" id="ARBA00023285"/>
    </source>
</evidence>
<name>A0A672TVL8_STRHB</name>
<evidence type="ECO:0000256" key="15">
    <source>
        <dbReference type="PIRSR" id="PIRSR602157-1"/>
    </source>
</evidence>
<evidence type="ECO:0000256" key="4">
    <source>
        <dbReference type="ARBA" id="ARBA00022448"/>
    </source>
</evidence>
<dbReference type="PANTHER" id="PTHR10559">
    <property type="entry name" value="TRANSCOBALAMIN-1/GASTRIC INTRINSIC FACTOR"/>
    <property type="match status" value="1"/>
</dbReference>
<comment type="subcellular location">
    <subcellularLocation>
        <location evidence="1">Secreted</location>
    </subcellularLocation>
</comment>
<keyword evidence="19" id="KW-1185">Reference proteome</keyword>
<evidence type="ECO:0000256" key="11">
    <source>
        <dbReference type="ARBA" id="ARBA00037184"/>
    </source>
</evidence>
<keyword evidence="5" id="KW-0964">Secreted</keyword>
<evidence type="ECO:0000256" key="9">
    <source>
        <dbReference type="ARBA" id="ARBA00023157"/>
    </source>
</evidence>
<keyword evidence="7" id="KW-0732">Signal</keyword>
<evidence type="ECO:0000256" key="12">
    <source>
        <dbReference type="ARBA" id="ARBA00038518"/>
    </source>
</evidence>
<keyword evidence="4" id="KW-0813">Transport</keyword>
<comment type="similarity">
    <text evidence="2">Belongs to the eukaryotic cobalamin transport proteins family.</text>
</comment>
<keyword evidence="3" id="KW-0171">Cobalt transport</keyword>
<dbReference type="SUPFAM" id="SSF48239">
    <property type="entry name" value="Terpenoid cyclases/Protein prenyltransferases"/>
    <property type="match status" value="1"/>
</dbReference>
<feature type="binding site" evidence="15">
    <location>
        <position position="351"/>
    </location>
    <ligand>
        <name>cyanocob(III)alamin</name>
        <dbReference type="ChEBI" id="CHEBI:17439"/>
    </ligand>
</feature>
<dbReference type="InterPro" id="IPR051588">
    <property type="entry name" value="Cobalamin_Transport"/>
</dbReference>
<evidence type="ECO:0000256" key="1">
    <source>
        <dbReference type="ARBA" id="ARBA00004613"/>
    </source>
</evidence>
<dbReference type="PANTHER" id="PTHR10559:SF14">
    <property type="entry name" value="TRANSCOBALAMIN-2"/>
    <property type="match status" value="1"/>
</dbReference>
<evidence type="ECO:0000256" key="5">
    <source>
        <dbReference type="ARBA" id="ARBA00022525"/>
    </source>
</evidence>
<dbReference type="GO" id="GO:0046872">
    <property type="term" value="F:metal ion binding"/>
    <property type="evidence" value="ECO:0007669"/>
    <property type="project" value="UniProtKB-KW"/>
</dbReference>
<feature type="binding site" evidence="15">
    <location>
        <position position="521"/>
    </location>
    <ligand>
        <name>cyanocob(III)alamin</name>
        <dbReference type="ChEBI" id="CHEBI:17439"/>
    </ligand>
</feature>
<keyword evidence="8" id="KW-0406">Ion transport</keyword>
<evidence type="ECO:0000256" key="13">
    <source>
        <dbReference type="ARBA" id="ARBA00040958"/>
    </source>
</evidence>
<gene>
    <name evidence="18" type="primary">TCN2</name>
</gene>
<dbReference type="InterPro" id="IPR002157">
    <property type="entry name" value="Cbl-bd_prot"/>
</dbReference>
<feature type="binding site" evidence="15">
    <location>
        <begin position="257"/>
        <end position="261"/>
    </location>
    <ligand>
        <name>cyanocob(III)alamin</name>
        <dbReference type="ChEBI" id="CHEBI:17439"/>
    </ligand>
</feature>
<feature type="binding site" evidence="15">
    <location>
        <begin position="494"/>
        <end position="495"/>
    </location>
    <ligand>
        <name>cyanocob(III)alamin</name>
        <dbReference type="ChEBI" id="CHEBI:17439"/>
    </ligand>
</feature>
<accession>A0A672TVL8</accession>
<feature type="compositionally biased region" description="Pro residues" evidence="17">
    <location>
        <begin position="10"/>
        <end position="21"/>
    </location>
</feature>
<feature type="disulfide bond" evidence="16">
    <location>
        <begin position="270"/>
        <end position="313"/>
    </location>
</feature>
<dbReference type="GO" id="GO:0015889">
    <property type="term" value="P:cobalamin transport"/>
    <property type="evidence" value="ECO:0007669"/>
    <property type="project" value="InterPro"/>
</dbReference>
<dbReference type="GO" id="GO:0005615">
    <property type="term" value="C:extracellular space"/>
    <property type="evidence" value="ECO:0007669"/>
    <property type="project" value="TreeGrafter"/>
</dbReference>
<evidence type="ECO:0000256" key="2">
    <source>
        <dbReference type="ARBA" id="ARBA00006449"/>
    </source>
</evidence>
<evidence type="ECO:0000256" key="14">
    <source>
        <dbReference type="ARBA" id="ARBA00041463"/>
    </source>
</evidence>
<evidence type="ECO:0000313" key="18">
    <source>
        <dbReference type="Ensembl" id="ENSSHBP00005006145.1"/>
    </source>
</evidence>
<reference evidence="18" key="3">
    <citation type="submission" date="2025-09" db="UniProtKB">
        <authorList>
            <consortium name="Ensembl"/>
        </authorList>
    </citation>
    <scope>IDENTIFICATION</scope>
</reference>
<evidence type="ECO:0000256" key="7">
    <source>
        <dbReference type="ARBA" id="ARBA00022729"/>
    </source>
</evidence>
<dbReference type="AlphaFoldDB" id="A0A672TVL8"/>
<dbReference type="Gene3D" id="2.170.130.30">
    <property type="match status" value="1"/>
</dbReference>
<feature type="binding site" evidence="15">
    <location>
        <position position="302"/>
    </location>
    <ligand>
        <name>cyanocob(III)alamin</name>
        <dbReference type="ChEBI" id="CHEBI:17439"/>
    </ligand>
</feature>
<comment type="function">
    <text evidence="11">Primary vitamin B12-binding and transport protein. Delivers cobalamin to cells.</text>
</comment>
<reference evidence="18 19" key="1">
    <citation type="submission" date="2019-11" db="EMBL/GenBank/DDBJ databases">
        <title>Strigops habroptila (kakapo) genome, bStrHab1, primary haplotype, v2.</title>
        <authorList>
            <person name="Jarvis E.D."/>
            <person name="Howard J."/>
            <person name="Rhie A."/>
            <person name="Phillippy A."/>
            <person name="Korlach J."/>
            <person name="Digby A."/>
            <person name="Iorns D."/>
            <person name="Eason D."/>
            <person name="Robertson B."/>
            <person name="Raemaekers T."/>
            <person name="Howe K."/>
            <person name="Lewin H."/>
            <person name="Damas J."/>
            <person name="Hastie A."/>
            <person name="Tracey A."/>
            <person name="Chow W."/>
            <person name="Fedrigo O."/>
        </authorList>
    </citation>
    <scope>NUCLEOTIDE SEQUENCE [LARGE SCALE GENOMIC DNA]</scope>
</reference>
<evidence type="ECO:0000256" key="6">
    <source>
        <dbReference type="ARBA" id="ARBA00022723"/>
    </source>
</evidence>
<feature type="binding site" evidence="15">
    <location>
        <begin position="511"/>
        <end position="513"/>
    </location>
    <ligand>
        <name>cyanocob(III)alamin</name>
        <dbReference type="ChEBI" id="CHEBI:17439"/>
    </ligand>
</feature>
<dbReference type="Gene3D" id="1.50.10.20">
    <property type="match status" value="1"/>
</dbReference>
<dbReference type="InParanoid" id="A0A672TVL8"/>